<dbReference type="PANTHER" id="PTHR19338:SF69">
    <property type="entry name" value="OS07G0294100 PROTEIN"/>
    <property type="match status" value="1"/>
</dbReference>
<organism evidence="7 8">
    <name type="scientific">Dichanthelium oligosanthes</name>
    <dbReference type="NCBI Taxonomy" id="888268"/>
    <lineage>
        <taxon>Eukaryota</taxon>
        <taxon>Viridiplantae</taxon>
        <taxon>Streptophyta</taxon>
        <taxon>Embryophyta</taxon>
        <taxon>Tracheophyta</taxon>
        <taxon>Spermatophyta</taxon>
        <taxon>Magnoliopsida</taxon>
        <taxon>Liliopsida</taxon>
        <taxon>Poales</taxon>
        <taxon>Poaceae</taxon>
        <taxon>PACMAD clade</taxon>
        <taxon>Panicoideae</taxon>
        <taxon>Panicodae</taxon>
        <taxon>Paniceae</taxon>
        <taxon>Dichantheliinae</taxon>
        <taxon>Dichanthelium</taxon>
    </lineage>
</organism>
<evidence type="ECO:0000313" key="7">
    <source>
        <dbReference type="EMBL" id="OEL34273.1"/>
    </source>
</evidence>
<evidence type="ECO:0000256" key="2">
    <source>
        <dbReference type="ARBA" id="ARBA00022614"/>
    </source>
</evidence>
<name>A0A1E5WA44_9POAL</name>
<protein>
    <recommendedName>
        <fullName evidence="6">Disease resistance N-terminal domain-containing protein</fullName>
    </recommendedName>
</protein>
<dbReference type="GO" id="GO:0006952">
    <property type="term" value="P:defense response"/>
    <property type="evidence" value="ECO:0007669"/>
    <property type="project" value="UniProtKB-KW"/>
</dbReference>
<reference evidence="7 8" key="1">
    <citation type="submission" date="2016-09" db="EMBL/GenBank/DDBJ databases">
        <title>The draft genome of Dichanthelium oligosanthes: A C3 panicoid grass species.</title>
        <authorList>
            <person name="Studer A.J."/>
            <person name="Schnable J.C."/>
            <person name="Brutnell T.P."/>
        </authorList>
    </citation>
    <scope>NUCLEOTIDE SEQUENCE [LARGE SCALE GENOMIC DNA]</scope>
    <source>
        <strain evidence="8">cv. Kellogg 1175</strain>
        <tissue evidence="7">Leaf</tissue>
    </source>
</reference>
<dbReference type="EMBL" id="LWDX02015822">
    <property type="protein sequence ID" value="OEL34273.1"/>
    <property type="molecule type" value="Genomic_DNA"/>
</dbReference>
<dbReference type="Proteomes" id="UP000095767">
    <property type="component" value="Unassembled WGS sequence"/>
</dbReference>
<accession>A0A1E5WA44</accession>
<keyword evidence="2" id="KW-0433">Leucine-rich repeat</keyword>
<proteinExistence type="inferred from homology"/>
<dbReference type="GO" id="GO:0000166">
    <property type="term" value="F:nucleotide binding"/>
    <property type="evidence" value="ECO:0007669"/>
    <property type="project" value="UniProtKB-KW"/>
</dbReference>
<evidence type="ECO:0000256" key="5">
    <source>
        <dbReference type="ARBA" id="ARBA00022821"/>
    </source>
</evidence>
<dbReference type="Pfam" id="PF18052">
    <property type="entry name" value="Rx_N"/>
    <property type="match status" value="1"/>
</dbReference>
<evidence type="ECO:0000256" key="1">
    <source>
        <dbReference type="ARBA" id="ARBA00008894"/>
    </source>
</evidence>
<evidence type="ECO:0000313" key="8">
    <source>
        <dbReference type="Proteomes" id="UP000095767"/>
    </source>
</evidence>
<dbReference type="AlphaFoldDB" id="A0A1E5WA44"/>
<comment type="similarity">
    <text evidence="1">Belongs to the disease resistance NB-LRR family.</text>
</comment>
<keyword evidence="3" id="KW-0677">Repeat</keyword>
<dbReference type="InterPro" id="IPR041118">
    <property type="entry name" value="Rx_N"/>
</dbReference>
<dbReference type="Gene3D" id="1.20.5.4130">
    <property type="match status" value="1"/>
</dbReference>
<evidence type="ECO:0000256" key="4">
    <source>
        <dbReference type="ARBA" id="ARBA00022741"/>
    </source>
</evidence>
<evidence type="ECO:0000256" key="3">
    <source>
        <dbReference type="ARBA" id="ARBA00022737"/>
    </source>
</evidence>
<sequence length="164" mass="18911">MGNLLDKLGKLVTGDYSLDPSIKKDNESFSVKLRKIHLDLPELQNLVRAKVFVDEIRELSYNIEDMVDSFLVRVEPDSSSSGFMEIMHESVKLFENGRTTHHQIGDVIRDIKEKVQAVFHKKEEYNLNVNNVVANATDKAAIYPRMDVYRNKNSSLALKRQEMR</sequence>
<gene>
    <name evidence="7" type="ORF">BAE44_0004710</name>
</gene>
<dbReference type="OrthoDB" id="689325at2759"/>
<comment type="caution">
    <text evidence="7">The sequence shown here is derived from an EMBL/GenBank/DDBJ whole genome shotgun (WGS) entry which is preliminary data.</text>
</comment>
<feature type="domain" description="Disease resistance N-terminal" evidence="6">
    <location>
        <begin position="1"/>
        <end position="83"/>
    </location>
</feature>
<keyword evidence="8" id="KW-1185">Reference proteome</keyword>
<evidence type="ECO:0000259" key="6">
    <source>
        <dbReference type="Pfam" id="PF18052"/>
    </source>
</evidence>
<keyword evidence="5" id="KW-0611">Plant defense</keyword>
<keyword evidence="4" id="KW-0547">Nucleotide-binding</keyword>
<dbReference type="PANTHER" id="PTHR19338">
    <property type="entry name" value="TRANSLOCASE OF INNER MITOCHONDRIAL MEMBRANE 13 HOMOLOG"/>
    <property type="match status" value="1"/>
</dbReference>